<dbReference type="EMBL" id="LR728082">
    <property type="protein sequence ID" value="VWP00008.1"/>
    <property type="molecule type" value="Genomic_DNA"/>
</dbReference>
<dbReference type="AlphaFoldDB" id="A0A5K1K229"/>
<dbReference type="GO" id="GO:0016874">
    <property type="term" value="F:ligase activity"/>
    <property type="evidence" value="ECO:0007669"/>
    <property type="project" value="UniProtKB-KW"/>
</dbReference>
<feature type="domain" description="DUF7928" evidence="1">
    <location>
        <begin position="4"/>
        <end position="121"/>
    </location>
</feature>
<proteinExistence type="predicted"/>
<accession>A0A5K1K229</accession>
<dbReference type="InterPro" id="IPR057688">
    <property type="entry name" value="DUF7928"/>
</dbReference>
<dbReference type="PANTHER" id="PTHR35408">
    <property type="entry name" value="CHROMOSOME 15, WHOLE GENOME SHOTGUN SEQUENCE"/>
    <property type="match status" value="1"/>
</dbReference>
<sequence>MDYDRYDAFLHHIFKQTQGDAWFRPNEDNIAVGVALRVDSGEYRLFPYENLGLEPFEAAVRALNPAVAVKVRSAAVHAAFSEVAPEDRSIYIDANTRIQILDTMVDLPTADKEQSAAFIHRAVRSRYTLRDLAA</sequence>
<evidence type="ECO:0000259" key="1">
    <source>
        <dbReference type="Pfam" id="PF25550"/>
    </source>
</evidence>
<name>A0A5K1K229_9APHY</name>
<gene>
    <name evidence="2" type="primary">Q96VB5</name>
</gene>
<dbReference type="EC" id="6.2.1.-" evidence="2"/>
<dbReference type="Pfam" id="PF25550">
    <property type="entry name" value="DUF7928"/>
    <property type="match status" value="1"/>
</dbReference>
<keyword evidence="2" id="KW-0436">Ligase</keyword>
<organism evidence="2">
    <name type="scientific">Ganoderma boninense</name>
    <dbReference type="NCBI Taxonomy" id="34458"/>
    <lineage>
        <taxon>Eukaryota</taxon>
        <taxon>Fungi</taxon>
        <taxon>Dikarya</taxon>
        <taxon>Basidiomycota</taxon>
        <taxon>Agaricomycotina</taxon>
        <taxon>Agaricomycetes</taxon>
        <taxon>Polyporales</taxon>
        <taxon>Polyporaceae</taxon>
        <taxon>Ganoderma</taxon>
    </lineage>
</organism>
<evidence type="ECO:0000313" key="2">
    <source>
        <dbReference type="EMBL" id="VWP00008.1"/>
    </source>
</evidence>
<dbReference type="PANTHER" id="PTHR35408:SF3">
    <property type="entry name" value="GLYCOSYLTRANSFERASE 2-LIKE DOMAIN-CONTAINING PROTEIN"/>
    <property type="match status" value="1"/>
</dbReference>
<reference evidence="2" key="1">
    <citation type="submission" date="2019-10" db="EMBL/GenBank/DDBJ databases">
        <authorList>
            <person name="Nor Muhammad N."/>
        </authorList>
    </citation>
    <scope>NUCLEOTIDE SEQUENCE</scope>
</reference>
<protein>
    <submittedName>
        <fullName evidence="2">Acyl-CoA ligase AFT1-1 )</fullName>
        <ecNumber evidence="2">6.2.1.-</ecNumber>
    </submittedName>
</protein>